<dbReference type="InterPro" id="IPR002104">
    <property type="entry name" value="Integrase_catalytic"/>
</dbReference>
<keyword evidence="4" id="KW-0233">DNA recombination</keyword>
<organism evidence="6 7">
    <name type="scientific">Vibrio maritimus</name>
    <dbReference type="NCBI Taxonomy" id="990268"/>
    <lineage>
        <taxon>Bacteria</taxon>
        <taxon>Pseudomonadati</taxon>
        <taxon>Pseudomonadota</taxon>
        <taxon>Gammaproteobacteria</taxon>
        <taxon>Vibrionales</taxon>
        <taxon>Vibrionaceae</taxon>
        <taxon>Vibrio</taxon>
    </lineage>
</organism>
<dbReference type="Gene3D" id="1.10.443.10">
    <property type="entry name" value="Intergrase catalytic core"/>
    <property type="match status" value="1"/>
</dbReference>
<reference evidence="6 7" key="2">
    <citation type="submission" date="2014-09" db="EMBL/GenBank/DDBJ databases">
        <authorList>
            <consortium name="NBRP consortium"/>
            <person name="Sawabe T."/>
            <person name="Meirelles P."/>
            <person name="Nakanishi M."/>
            <person name="Sayaka M."/>
            <person name="Hattori M."/>
            <person name="Ohkuma M."/>
        </authorList>
    </citation>
    <scope>NUCLEOTIDE SEQUENCE [LARGE SCALE GENOMIC DNA]</scope>
    <source>
        <strain evidence="7">JCM19235</strain>
    </source>
</reference>
<dbReference type="EMBL" id="BBMR01000002">
    <property type="protein sequence ID" value="GAL18303.1"/>
    <property type="molecule type" value="Genomic_DNA"/>
</dbReference>
<evidence type="ECO:0000313" key="6">
    <source>
        <dbReference type="EMBL" id="GAL18303.1"/>
    </source>
</evidence>
<feature type="domain" description="Tyr recombinase" evidence="5">
    <location>
        <begin position="129"/>
        <end position="312"/>
    </location>
</feature>
<dbReference type="Proteomes" id="UP000029228">
    <property type="component" value="Unassembled WGS sequence"/>
</dbReference>
<keyword evidence="7" id="KW-1185">Reference proteome</keyword>
<accession>A0A090RUQ7</accession>
<dbReference type="GO" id="GO:0003677">
    <property type="term" value="F:DNA binding"/>
    <property type="evidence" value="ECO:0007669"/>
    <property type="project" value="UniProtKB-KW"/>
</dbReference>
<comment type="caution">
    <text evidence="6">The sequence shown here is derived from an EMBL/GenBank/DDBJ whole genome shotgun (WGS) entry which is preliminary data.</text>
</comment>
<dbReference type="PROSITE" id="PS51898">
    <property type="entry name" value="TYR_RECOMBINASE"/>
    <property type="match status" value="1"/>
</dbReference>
<name>A0A090RUQ7_9VIBR</name>
<dbReference type="OrthoDB" id="5914130at2"/>
<dbReference type="Gene3D" id="1.10.150.130">
    <property type="match status" value="1"/>
</dbReference>
<comment type="similarity">
    <text evidence="1">Belongs to the 'phage' integrase family.</text>
</comment>
<dbReference type="SUPFAM" id="SSF47823">
    <property type="entry name" value="lambda integrase-like, N-terminal domain"/>
    <property type="match status" value="1"/>
</dbReference>
<dbReference type="InterPro" id="IPR010998">
    <property type="entry name" value="Integrase_recombinase_N"/>
</dbReference>
<evidence type="ECO:0000313" key="7">
    <source>
        <dbReference type="Proteomes" id="UP000029228"/>
    </source>
</evidence>
<evidence type="ECO:0000256" key="1">
    <source>
        <dbReference type="ARBA" id="ARBA00008857"/>
    </source>
</evidence>
<keyword evidence="2" id="KW-0229">DNA integration</keyword>
<reference evidence="6 7" key="1">
    <citation type="submission" date="2014-09" db="EMBL/GenBank/DDBJ databases">
        <title>Vibrio maritimus JCM 19235. (C45) whole genome shotgun sequence.</title>
        <authorList>
            <person name="Sawabe T."/>
            <person name="Meirelles P."/>
            <person name="Nakanishi M."/>
            <person name="Sayaka M."/>
            <person name="Hattori M."/>
            <person name="Ohkuma M."/>
        </authorList>
    </citation>
    <scope>NUCLEOTIDE SEQUENCE [LARGE SCALE GENOMIC DNA]</scope>
    <source>
        <strain evidence="7">JCM19235</strain>
    </source>
</reference>
<gene>
    <name evidence="6" type="ORF">JCM19235_6856</name>
</gene>
<dbReference type="STRING" id="990268.JCM19235_6856"/>
<dbReference type="AlphaFoldDB" id="A0A090RUQ7"/>
<dbReference type="InterPro" id="IPR011010">
    <property type="entry name" value="DNA_brk_join_enz"/>
</dbReference>
<evidence type="ECO:0000256" key="3">
    <source>
        <dbReference type="ARBA" id="ARBA00023125"/>
    </source>
</evidence>
<dbReference type="GO" id="GO:0015074">
    <property type="term" value="P:DNA integration"/>
    <property type="evidence" value="ECO:0007669"/>
    <property type="project" value="UniProtKB-KW"/>
</dbReference>
<dbReference type="PANTHER" id="PTHR30349">
    <property type="entry name" value="PHAGE INTEGRASE-RELATED"/>
    <property type="match status" value="1"/>
</dbReference>
<evidence type="ECO:0000256" key="2">
    <source>
        <dbReference type="ARBA" id="ARBA00022908"/>
    </source>
</evidence>
<protein>
    <submittedName>
        <fullName evidence="6">Integrase-like protein</fullName>
    </submittedName>
</protein>
<sequence length="318" mass="36301">MKKDIPRITESDKANRFKHLLSSGITPDEFNELTAHRYSRSTNLAMAKDWRVFNDFCLERSRPSLPATSLSVLEFIEHVSSKRKFSSIRRYAVTISVVHYILGYKDPTQAREVTLVMSKLKLSGESQVKQTIPFTSAHLAQIHTKLAGSDVKKDARDLAMYYLLYECALKRRELKALKVQDILEDDERYAVTIDERCYPLSAEASASLRGWLVHVPYSYLFRAIDRHGNVGETQLDDSSIHRVLQRASQILGLDDSLGFSSQSGRVGAVQEKTREGMKIREIQEFGRWLSPAMPLQYSGKTSLSEQQKAIFKTKKNYD</sequence>
<dbReference type="SUPFAM" id="SSF56349">
    <property type="entry name" value="DNA breaking-rejoining enzymes"/>
    <property type="match status" value="1"/>
</dbReference>
<evidence type="ECO:0000259" key="5">
    <source>
        <dbReference type="PROSITE" id="PS51898"/>
    </source>
</evidence>
<dbReference type="GO" id="GO:0006310">
    <property type="term" value="P:DNA recombination"/>
    <property type="evidence" value="ECO:0007669"/>
    <property type="project" value="UniProtKB-KW"/>
</dbReference>
<proteinExistence type="inferred from homology"/>
<dbReference type="InterPro" id="IPR013762">
    <property type="entry name" value="Integrase-like_cat_sf"/>
</dbReference>
<keyword evidence="3" id="KW-0238">DNA-binding</keyword>
<dbReference type="InterPro" id="IPR050090">
    <property type="entry name" value="Tyrosine_recombinase_XerCD"/>
</dbReference>
<dbReference type="PANTHER" id="PTHR30349:SF41">
    <property type="entry name" value="INTEGRASE_RECOMBINASE PROTEIN MJ0367-RELATED"/>
    <property type="match status" value="1"/>
</dbReference>
<dbReference type="Pfam" id="PF00589">
    <property type="entry name" value="Phage_integrase"/>
    <property type="match status" value="1"/>
</dbReference>
<evidence type="ECO:0000256" key="4">
    <source>
        <dbReference type="ARBA" id="ARBA00023172"/>
    </source>
</evidence>